<dbReference type="RefSeq" id="WP_140047726.1">
    <property type="nucleotide sequence ID" value="NZ_BAAAEV010000001.1"/>
</dbReference>
<reference evidence="1 2" key="1">
    <citation type="submission" date="2020-03" db="EMBL/GenBank/DDBJ databases">
        <title>Genomic Encyclopedia of Type Strains, Phase IV (KMG-IV): sequencing the most valuable type-strain genomes for metagenomic binning, comparative biology and taxonomic classification.</title>
        <authorList>
            <person name="Goeker M."/>
        </authorList>
    </citation>
    <scope>NUCLEOTIDE SEQUENCE [LARGE SCALE GENOMIC DNA]</scope>
    <source>
        <strain evidence="1 2">DSM 22753</strain>
    </source>
</reference>
<protein>
    <submittedName>
        <fullName evidence="1">Uncharacterized protein</fullName>
    </submittedName>
</protein>
<dbReference type="EMBL" id="JAASQP010000001">
    <property type="protein sequence ID" value="NIJ22492.1"/>
    <property type="molecule type" value="Genomic_DNA"/>
</dbReference>
<comment type="caution">
    <text evidence="1">The sequence shown here is derived from an EMBL/GenBank/DDBJ whole genome shotgun (WGS) entry which is preliminary data.</text>
</comment>
<proteinExistence type="predicted"/>
<evidence type="ECO:0000313" key="2">
    <source>
        <dbReference type="Proteomes" id="UP000788153"/>
    </source>
</evidence>
<organism evidence="1 2">
    <name type="scientific">Sphingomonas japonica</name>
    <dbReference type="NCBI Taxonomy" id="511662"/>
    <lineage>
        <taxon>Bacteria</taxon>
        <taxon>Pseudomonadati</taxon>
        <taxon>Pseudomonadota</taxon>
        <taxon>Alphaproteobacteria</taxon>
        <taxon>Sphingomonadales</taxon>
        <taxon>Sphingomonadaceae</taxon>
        <taxon>Sphingomonas</taxon>
    </lineage>
</organism>
<evidence type="ECO:0000313" key="1">
    <source>
        <dbReference type="EMBL" id="NIJ22492.1"/>
    </source>
</evidence>
<name>A0ABX0TZ98_9SPHN</name>
<dbReference type="Proteomes" id="UP000788153">
    <property type="component" value="Unassembled WGS sequence"/>
</dbReference>
<keyword evidence="2" id="KW-1185">Reference proteome</keyword>
<gene>
    <name evidence="1" type="ORF">FHT01_000034</name>
</gene>
<sequence>MASLPLPSHAYAGPVTNLRIIPPRNGHSFLSIGSVGSGATSVVKASSYRYRAGHVLTGATEVLLDKNDEVVVDVMASIPQAFAVEGLIDGESHRTIIDRARLWRDGTRQICECKPDWAAFYRPRAVTQRLLGEAAAAALGWEYVPVVPETLGSRTFRNNVDRVYGARSVRVPDHVAVHASQLLADGPMKLGEFTARIHDHEGNAFSMTCAMMVRRIVEIDLEVPLGHSSLVRAAPPMPRGLPSIRIFGHRN</sequence>
<accession>A0ABX0TZ98</accession>